<comment type="caution">
    <text evidence="2">The sequence shown here is derived from an EMBL/GenBank/DDBJ whole genome shotgun (WGS) entry which is preliminary data.</text>
</comment>
<reference evidence="2 3" key="1">
    <citation type="journal article" date="2020" name="ISME J.">
        <title>Comparative genomics reveals insights into cyanobacterial evolution and habitat adaptation.</title>
        <authorList>
            <person name="Chen M.Y."/>
            <person name="Teng W.K."/>
            <person name="Zhao L."/>
            <person name="Hu C.X."/>
            <person name="Zhou Y.K."/>
            <person name="Han B.P."/>
            <person name="Song L.R."/>
            <person name="Shu W.S."/>
        </authorList>
    </citation>
    <scope>NUCLEOTIDE SEQUENCE [LARGE SCALE GENOMIC DNA]</scope>
    <source>
        <strain evidence="2 3">FACHB-288</strain>
    </source>
</reference>
<dbReference type="Proteomes" id="UP000658514">
    <property type="component" value="Unassembled WGS sequence"/>
</dbReference>
<keyword evidence="1" id="KW-0812">Transmembrane</keyword>
<name>A0ABR8ADX5_9CYAN</name>
<evidence type="ECO:0000313" key="3">
    <source>
        <dbReference type="Proteomes" id="UP000658514"/>
    </source>
</evidence>
<proteinExistence type="predicted"/>
<dbReference type="EMBL" id="JACJQH010000036">
    <property type="protein sequence ID" value="MBD2198119.1"/>
    <property type="molecule type" value="Genomic_DNA"/>
</dbReference>
<evidence type="ECO:0000256" key="1">
    <source>
        <dbReference type="SAM" id="Phobius"/>
    </source>
</evidence>
<dbReference type="RefSeq" id="WP_190545494.1">
    <property type="nucleotide sequence ID" value="NZ_CAWPNO010000069.1"/>
</dbReference>
<organism evidence="2 3">
    <name type="scientific">Calothrix parietina FACHB-288</name>
    <dbReference type="NCBI Taxonomy" id="2692896"/>
    <lineage>
        <taxon>Bacteria</taxon>
        <taxon>Bacillati</taxon>
        <taxon>Cyanobacteriota</taxon>
        <taxon>Cyanophyceae</taxon>
        <taxon>Nostocales</taxon>
        <taxon>Calotrichaceae</taxon>
        <taxon>Calothrix</taxon>
    </lineage>
</organism>
<keyword evidence="3" id="KW-1185">Reference proteome</keyword>
<protein>
    <submittedName>
        <fullName evidence="2">Uncharacterized protein</fullName>
    </submittedName>
</protein>
<keyword evidence="1" id="KW-1133">Transmembrane helix</keyword>
<gene>
    <name evidence="2" type="ORF">H6G24_21855</name>
</gene>
<evidence type="ECO:0000313" key="2">
    <source>
        <dbReference type="EMBL" id="MBD2198119.1"/>
    </source>
</evidence>
<feature type="transmembrane region" description="Helical" evidence="1">
    <location>
        <begin position="7"/>
        <end position="28"/>
    </location>
</feature>
<keyword evidence="1" id="KW-0472">Membrane</keyword>
<feature type="transmembrane region" description="Helical" evidence="1">
    <location>
        <begin position="75"/>
        <end position="93"/>
    </location>
</feature>
<sequence>MNIRKIILLITLVIPGLAVVGVSLYWFILDYAALGKAENYIEQLARNKQASDRQLDYAYHRTLAHRINVFADGTWGLIGGLITGLGIHGIATIQEQSQSKNKAE</sequence>
<accession>A0ABR8ADX5</accession>